<evidence type="ECO:0000256" key="6">
    <source>
        <dbReference type="ARBA" id="ARBA00023306"/>
    </source>
</evidence>
<dbReference type="InterPro" id="IPR009057">
    <property type="entry name" value="Homeodomain-like_sf"/>
</dbReference>
<dbReference type="GO" id="GO:0008017">
    <property type="term" value="F:microtubule binding"/>
    <property type="evidence" value="ECO:0007669"/>
    <property type="project" value="TreeGrafter"/>
</dbReference>
<dbReference type="InterPro" id="IPR001005">
    <property type="entry name" value="SANT/Myb"/>
</dbReference>
<keyword evidence="5" id="KW-0539">Nucleus</keyword>
<evidence type="ECO:0000313" key="10">
    <source>
        <dbReference type="EMBL" id="KAJ8376612.1"/>
    </source>
</evidence>
<dbReference type="SUPFAM" id="SSF46689">
    <property type="entry name" value="Homeodomain-like"/>
    <property type="match status" value="1"/>
</dbReference>
<evidence type="ECO:0000256" key="2">
    <source>
        <dbReference type="ARBA" id="ARBA00022454"/>
    </source>
</evidence>
<organism evidence="10 11">
    <name type="scientific">Synaphobranchus kaupii</name>
    <name type="common">Kaup's arrowtooth eel</name>
    <dbReference type="NCBI Taxonomy" id="118154"/>
    <lineage>
        <taxon>Eukaryota</taxon>
        <taxon>Metazoa</taxon>
        <taxon>Chordata</taxon>
        <taxon>Craniata</taxon>
        <taxon>Vertebrata</taxon>
        <taxon>Euteleostomi</taxon>
        <taxon>Actinopterygii</taxon>
        <taxon>Neopterygii</taxon>
        <taxon>Teleostei</taxon>
        <taxon>Anguilliformes</taxon>
        <taxon>Synaphobranchidae</taxon>
        <taxon>Synaphobranchus</taxon>
    </lineage>
</organism>
<dbReference type="GO" id="GO:0003720">
    <property type="term" value="F:telomerase activity"/>
    <property type="evidence" value="ECO:0007669"/>
    <property type="project" value="TreeGrafter"/>
</dbReference>
<protein>
    <recommendedName>
        <fullName evidence="12">Telomeric repeat-binding factor 1</fullName>
    </recommendedName>
</protein>
<comment type="caution">
    <text evidence="10">The sequence shown here is derived from an EMBL/GenBank/DDBJ whole genome shotgun (WGS) entry which is preliminary data.</text>
</comment>
<feature type="compositionally biased region" description="Basic and acidic residues" evidence="7">
    <location>
        <begin position="82"/>
        <end position="95"/>
    </location>
</feature>
<keyword evidence="6" id="KW-0131">Cell cycle</keyword>
<accession>A0A9Q1G6Y4</accession>
<evidence type="ECO:0000256" key="3">
    <source>
        <dbReference type="ARBA" id="ARBA00022895"/>
    </source>
</evidence>
<feature type="non-terminal residue" evidence="10">
    <location>
        <position position="132"/>
    </location>
</feature>
<feature type="domain" description="Myb-like" evidence="8">
    <location>
        <begin position="73"/>
        <end position="126"/>
    </location>
</feature>
<gene>
    <name evidence="10" type="ORF">SKAU_G00071920</name>
</gene>
<dbReference type="Proteomes" id="UP001152622">
    <property type="component" value="Chromosome 2"/>
</dbReference>
<dbReference type="PANTHER" id="PTHR46734:SF1">
    <property type="entry name" value="TELOMERIC REPEAT-BINDING FACTOR 1"/>
    <property type="match status" value="1"/>
</dbReference>
<dbReference type="CDD" id="cd11660">
    <property type="entry name" value="SANT_TRF"/>
    <property type="match status" value="1"/>
</dbReference>
<dbReference type="GO" id="GO:0008156">
    <property type="term" value="P:negative regulation of DNA replication"/>
    <property type="evidence" value="ECO:0007669"/>
    <property type="project" value="TreeGrafter"/>
</dbReference>
<feature type="region of interest" description="Disordered" evidence="7">
    <location>
        <begin position="52"/>
        <end position="95"/>
    </location>
</feature>
<name>A0A9Q1G6Y4_SYNKA</name>
<keyword evidence="11" id="KW-1185">Reference proteome</keyword>
<dbReference type="GO" id="GO:1905839">
    <property type="term" value="P:negative regulation of telomeric D-loop disassembly"/>
    <property type="evidence" value="ECO:0007669"/>
    <property type="project" value="TreeGrafter"/>
</dbReference>
<evidence type="ECO:0000259" key="9">
    <source>
        <dbReference type="PROSITE" id="PS51294"/>
    </source>
</evidence>
<dbReference type="GO" id="GO:0003691">
    <property type="term" value="F:double-stranded telomeric DNA binding"/>
    <property type="evidence" value="ECO:0007669"/>
    <property type="project" value="TreeGrafter"/>
</dbReference>
<dbReference type="EMBL" id="JAINUF010000002">
    <property type="protein sequence ID" value="KAJ8376612.1"/>
    <property type="molecule type" value="Genomic_DNA"/>
</dbReference>
<dbReference type="OrthoDB" id="608866at2759"/>
<dbReference type="SMART" id="SM00717">
    <property type="entry name" value="SANT"/>
    <property type="match status" value="1"/>
</dbReference>
<sequence>TKRVNFIICFYRCTFRSKKRLLPKHISPWKPQSGKKSCVRIQRRPCIRGFLTNRSSIPPNKDPNLPKDAGNGGRKGKKKKWTSKEDQDLKAGVQRHGEGKWSQILLNFDFPDRTGVMLKDRWRTLKKLNIVG</sequence>
<dbReference type="GO" id="GO:0071532">
    <property type="term" value="F:ankyrin repeat binding"/>
    <property type="evidence" value="ECO:0007669"/>
    <property type="project" value="TreeGrafter"/>
</dbReference>
<dbReference type="GO" id="GO:0007004">
    <property type="term" value="P:telomere maintenance via telomerase"/>
    <property type="evidence" value="ECO:0007669"/>
    <property type="project" value="TreeGrafter"/>
</dbReference>
<dbReference type="PROSITE" id="PS50090">
    <property type="entry name" value="MYB_LIKE"/>
    <property type="match status" value="1"/>
</dbReference>
<dbReference type="PROSITE" id="PS51294">
    <property type="entry name" value="HTH_MYB"/>
    <property type="match status" value="1"/>
</dbReference>
<evidence type="ECO:0008006" key="12">
    <source>
        <dbReference type="Google" id="ProtNLM"/>
    </source>
</evidence>
<dbReference type="Gene3D" id="1.10.10.60">
    <property type="entry name" value="Homeodomain-like"/>
    <property type="match status" value="1"/>
</dbReference>
<keyword evidence="3" id="KW-0779">Telomere</keyword>
<dbReference type="Pfam" id="PF00249">
    <property type="entry name" value="Myb_DNA-binding"/>
    <property type="match status" value="1"/>
</dbReference>
<evidence type="ECO:0000256" key="4">
    <source>
        <dbReference type="ARBA" id="ARBA00023125"/>
    </source>
</evidence>
<dbReference type="GO" id="GO:0000783">
    <property type="term" value="C:nuclear telomere cap complex"/>
    <property type="evidence" value="ECO:0007669"/>
    <property type="project" value="TreeGrafter"/>
</dbReference>
<feature type="domain" description="HTH myb-type" evidence="9">
    <location>
        <begin position="77"/>
        <end position="130"/>
    </location>
</feature>
<comment type="subcellular location">
    <subcellularLocation>
        <location evidence="1">Chromosome</location>
        <location evidence="1">Telomere</location>
    </subcellularLocation>
</comment>
<evidence type="ECO:0000313" key="11">
    <source>
        <dbReference type="Proteomes" id="UP001152622"/>
    </source>
</evidence>
<keyword evidence="4" id="KW-0238">DNA-binding</keyword>
<evidence type="ECO:0000256" key="7">
    <source>
        <dbReference type="SAM" id="MobiDB-lite"/>
    </source>
</evidence>
<proteinExistence type="predicted"/>
<evidence type="ECO:0000259" key="8">
    <source>
        <dbReference type="PROSITE" id="PS50090"/>
    </source>
</evidence>
<dbReference type="FunFam" id="1.10.10.60:FF:000129">
    <property type="entry name" value="Telomeric repeat-binding factor 2"/>
    <property type="match status" value="1"/>
</dbReference>
<evidence type="ECO:0000256" key="1">
    <source>
        <dbReference type="ARBA" id="ARBA00004574"/>
    </source>
</evidence>
<evidence type="ECO:0000256" key="5">
    <source>
        <dbReference type="ARBA" id="ARBA00023242"/>
    </source>
</evidence>
<dbReference type="GO" id="GO:0008301">
    <property type="term" value="F:DNA binding, bending"/>
    <property type="evidence" value="ECO:0007669"/>
    <property type="project" value="TreeGrafter"/>
</dbReference>
<keyword evidence="2" id="KW-0158">Chromosome</keyword>
<dbReference type="GO" id="GO:0005654">
    <property type="term" value="C:nucleoplasm"/>
    <property type="evidence" value="ECO:0007669"/>
    <property type="project" value="UniProtKB-ARBA"/>
</dbReference>
<dbReference type="InterPro" id="IPR017930">
    <property type="entry name" value="Myb_dom"/>
</dbReference>
<dbReference type="GO" id="GO:0098505">
    <property type="term" value="F:G-rich strand telomeric DNA binding"/>
    <property type="evidence" value="ECO:0007669"/>
    <property type="project" value="TreeGrafter"/>
</dbReference>
<dbReference type="PANTHER" id="PTHR46734">
    <property type="entry name" value="TELOMERIC REPEAT-BINDING FACTOR 1 TERF1"/>
    <property type="match status" value="1"/>
</dbReference>
<dbReference type="InterPro" id="IPR052450">
    <property type="entry name" value="TRBD-Containing_Protein"/>
</dbReference>
<reference evidence="10" key="1">
    <citation type="journal article" date="2023" name="Science">
        <title>Genome structures resolve the early diversification of teleost fishes.</title>
        <authorList>
            <person name="Parey E."/>
            <person name="Louis A."/>
            <person name="Montfort J."/>
            <person name="Bouchez O."/>
            <person name="Roques C."/>
            <person name="Iampietro C."/>
            <person name="Lluch J."/>
            <person name="Castinel A."/>
            <person name="Donnadieu C."/>
            <person name="Desvignes T."/>
            <person name="Floi Bucao C."/>
            <person name="Jouanno E."/>
            <person name="Wen M."/>
            <person name="Mejri S."/>
            <person name="Dirks R."/>
            <person name="Jansen H."/>
            <person name="Henkel C."/>
            <person name="Chen W.J."/>
            <person name="Zahm M."/>
            <person name="Cabau C."/>
            <person name="Klopp C."/>
            <person name="Thompson A.W."/>
            <person name="Robinson-Rechavi M."/>
            <person name="Braasch I."/>
            <person name="Lecointre G."/>
            <person name="Bobe J."/>
            <person name="Postlethwait J.H."/>
            <person name="Berthelot C."/>
            <person name="Roest Crollius H."/>
            <person name="Guiguen Y."/>
        </authorList>
    </citation>
    <scope>NUCLEOTIDE SEQUENCE</scope>
    <source>
        <strain evidence="10">WJC10195</strain>
    </source>
</reference>
<dbReference type="AlphaFoldDB" id="A0A9Q1G6Y4"/>